<dbReference type="AlphaFoldDB" id="A0AAJ0AIL7"/>
<proteinExistence type="predicted"/>
<accession>A0AAJ0AIL7</accession>
<dbReference type="Proteomes" id="UP001224890">
    <property type="component" value="Unassembled WGS sequence"/>
</dbReference>
<dbReference type="RefSeq" id="XP_060428579.1">
    <property type="nucleotide sequence ID" value="XM_060579584.1"/>
</dbReference>
<dbReference type="GeneID" id="85464110"/>
<gene>
    <name evidence="1" type="ORF">BDP55DRAFT_729595</name>
</gene>
<comment type="caution">
    <text evidence="1">The sequence shown here is derived from an EMBL/GenBank/DDBJ whole genome shotgun (WGS) entry which is preliminary data.</text>
</comment>
<evidence type="ECO:0000313" key="1">
    <source>
        <dbReference type="EMBL" id="KAK1674576.1"/>
    </source>
</evidence>
<name>A0AAJ0AIL7_9PEZI</name>
<evidence type="ECO:0000313" key="2">
    <source>
        <dbReference type="Proteomes" id="UP001224890"/>
    </source>
</evidence>
<dbReference type="InterPro" id="IPR021276">
    <property type="entry name" value="DUF2855"/>
</dbReference>
<dbReference type="EMBL" id="JAHMHR010000025">
    <property type="protein sequence ID" value="KAK1674576.1"/>
    <property type="molecule type" value="Genomic_DNA"/>
</dbReference>
<sequence>MATEIHVVSKKDLTKHKTVPASVSLPPLSASSIRARSSLVALTSNNLSYAKLGNHLHWWSAWPVPADASAPYNNKADWGIVPAWGFGRVLESNFDSIPSGSLLYGFWPTSSHPVDLTLETSDPETHFREVSDHRRELGSMYNRYSLVDEMVRPEDSWALFANAYSIWNAGYVLNRFCFPTEYKPAHPFGQHGGEWTDEDAELSAAVLVNLSASSRTGRSATWNFTRNRKPGVNGPLAFLSATSSPKALEPAPQAAFEVECVSYDDLAAGKTVEWIRKFKPKRIVVLDNGAPVAITEQFREVLKAALPEAQVSLVLIGVEPKMGTTDELVALLGSKRKSGGTVELDSTSVIDIGVATEGGDKFFEENEKAFNRAVEENYLGDMELVQGSGVSGSEGVQGGAGKLGFWVVEA</sequence>
<keyword evidence="2" id="KW-1185">Reference proteome</keyword>
<dbReference type="Pfam" id="PF11017">
    <property type="entry name" value="DUF2855"/>
    <property type="match status" value="1"/>
</dbReference>
<organism evidence="1 2">
    <name type="scientific">Colletotrichum godetiae</name>
    <dbReference type="NCBI Taxonomy" id="1209918"/>
    <lineage>
        <taxon>Eukaryota</taxon>
        <taxon>Fungi</taxon>
        <taxon>Dikarya</taxon>
        <taxon>Ascomycota</taxon>
        <taxon>Pezizomycotina</taxon>
        <taxon>Sordariomycetes</taxon>
        <taxon>Hypocreomycetidae</taxon>
        <taxon>Glomerellales</taxon>
        <taxon>Glomerellaceae</taxon>
        <taxon>Colletotrichum</taxon>
        <taxon>Colletotrichum acutatum species complex</taxon>
    </lineage>
</organism>
<protein>
    <submittedName>
        <fullName evidence="1">Uncharacterized protein</fullName>
    </submittedName>
</protein>
<reference evidence="1" key="1">
    <citation type="submission" date="2021-06" db="EMBL/GenBank/DDBJ databases">
        <title>Comparative genomics, transcriptomics and evolutionary studies reveal genomic signatures of adaptation to plant cell wall in hemibiotrophic fungi.</title>
        <authorList>
            <consortium name="DOE Joint Genome Institute"/>
            <person name="Baroncelli R."/>
            <person name="Diaz J.F."/>
            <person name="Benocci T."/>
            <person name="Peng M."/>
            <person name="Battaglia E."/>
            <person name="Haridas S."/>
            <person name="Andreopoulos W."/>
            <person name="Labutti K."/>
            <person name="Pangilinan J."/>
            <person name="Floch G.L."/>
            <person name="Makela M.R."/>
            <person name="Henrissat B."/>
            <person name="Grigoriev I.V."/>
            <person name="Crouch J.A."/>
            <person name="De Vries R.P."/>
            <person name="Sukno S.A."/>
            <person name="Thon M.R."/>
        </authorList>
    </citation>
    <scope>NUCLEOTIDE SEQUENCE</scope>
    <source>
        <strain evidence="1">CBS 193.32</strain>
    </source>
</reference>